<evidence type="ECO:0000313" key="2">
    <source>
        <dbReference type="EMBL" id="KJL27037.1"/>
    </source>
</evidence>
<keyword evidence="1" id="KW-1133">Transmembrane helix</keyword>
<dbReference type="EMBL" id="JYIV01000006">
    <property type="protein sequence ID" value="KJL27037.1"/>
    <property type="molecule type" value="Genomic_DNA"/>
</dbReference>
<accession>A0A0F0L1M5</accession>
<keyword evidence="1" id="KW-0472">Membrane</keyword>
<organism evidence="2 3">
    <name type="scientific">Microbacterium oxydans</name>
    <dbReference type="NCBI Taxonomy" id="82380"/>
    <lineage>
        <taxon>Bacteria</taxon>
        <taxon>Bacillati</taxon>
        <taxon>Actinomycetota</taxon>
        <taxon>Actinomycetes</taxon>
        <taxon>Micrococcales</taxon>
        <taxon>Microbacteriaceae</taxon>
        <taxon>Microbacterium</taxon>
    </lineage>
</organism>
<dbReference type="AlphaFoldDB" id="A0A0F0L1M5"/>
<evidence type="ECO:0000256" key="1">
    <source>
        <dbReference type="SAM" id="Phobius"/>
    </source>
</evidence>
<sequence length="206" mass="21144">MASLSPPRRAFWGDVRFLIGIALVALSIGGVWLIVSASDDSVPLLQTTRTITQGQSVTAADFQVVDVGLGAAVDGYLGPDDLPVDSVATRTLDGGELVPVSALTDAEDSRSTTVVIQSTTGIPEGVTAGTVVEIWQAPPVDDGRSYDVPRILVADVIVREVLEPEGVLAETGTRLEVVIDRADVADVLAAITGGAALSIVPVGSGS</sequence>
<gene>
    <name evidence="2" type="ORF">RN51_00059</name>
</gene>
<proteinExistence type="predicted"/>
<dbReference type="PATRIC" id="fig|82380.10.peg.58"/>
<evidence type="ECO:0008006" key="4">
    <source>
        <dbReference type="Google" id="ProtNLM"/>
    </source>
</evidence>
<keyword evidence="1" id="KW-0812">Transmembrane</keyword>
<dbReference type="RefSeq" id="WP_045262056.1">
    <property type="nucleotide sequence ID" value="NZ_JYIV01000006.1"/>
</dbReference>
<reference evidence="2 3" key="1">
    <citation type="submission" date="2015-02" db="EMBL/GenBank/DDBJ databases">
        <title>Draft genome sequences of ten Microbacterium spp. with emphasis on heavy metal contaminated environments.</title>
        <authorList>
            <person name="Corretto E."/>
        </authorList>
    </citation>
    <scope>NUCLEOTIDE SEQUENCE [LARGE SCALE GENOMIC DNA]</scope>
    <source>
        <strain evidence="2 3">BEL163</strain>
    </source>
</reference>
<protein>
    <recommendedName>
        <fullName evidence="4">SAF domain-containing protein</fullName>
    </recommendedName>
</protein>
<comment type="caution">
    <text evidence="2">The sequence shown here is derived from an EMBL/GenBank/DDBJ whole genome shotgun (WGS) entry which is preliminary data.</text>
</comment>
<evidence type="ECO:0000313" key="3">
    <source>
        <dbReference type="Proteomes" id="UP000033725"/>
    </source>
</evidence>
<name>A0A0F0L1M5_9MICO</name>
<feature type="transmembrane region" description="Helical" evidence="1">
    <location>
        <begin position="15"/>
        <end position="35"/>
    </location>
</feature>
<dbReference type="Proteomes" id="UP000033725">
    <property type="component" value="Unassembled WGS sequence"/>
</dbReference>
<dbReference type="OrthoDB" id="5083100at2"/>